<evidence type="ECO:0000259" key="13">
    <source>
        <dbReference type="Pfam" id="PF23259"/>
    </source>
</evidence>
<feature type="transmembrane region" description="Helical" evidence="10">
    <location>
        <begin position="162"/>
        <end position="182"/>
    </location>
</feature>
<protein>
    <submittedName>
        <fullName evidence="14">Cation/H(+) antiporter like</fullName>
    </submittedName>
</protein>
<dbReference type="GO" id="GO:0016020">
    <property type="term" value="C:membrane"/>
    <property type="evidence" value="ECO:0007669"/>
    <property type="project" value="UniProtKB-SubCell"/>
</dbReference>
<dbReference type="GO" id="GO:0015297">
    <property type="term" value="F:antiporter activity"/>
    <property type="evidence" value="ECO:0007669"/>
    <property type="project" value="InterPro"/>
</dbReference>
<dbReference type="InterPro" id="IPR057291">
    <property type="entry name" value="CHX17_2nd"/>
</dbReference>
<feature type="transmembrane region" description="Helical" evidence="10">
    <location>
        <begin position="305"/>
        <end position="323"/>
    </location>
</feature>
<keyword evidence="2" id="KW-0813">Transport</keyword>
<evidence type="ECO:0000256" key="1">
    <source>
        <dbReference type="ARBA" id="ARBA00004141"/>
    </source>
</evidence>
<keyword evidence="5" id="KW-0630">Potassium</keyword>
<sequence>MFHLFMVGVQMDPSILKKTGSTAALIGTMSFVLPYALSGVTFYTLNRIMTLDKSVQQCLPFVISINSMSSFPVIAQLLSDLNILNSEVGRLATYTSMINDTFSWLLYTLAVTASVAMRGLHWITVLSSLSIPVFLIIIVYILRPVILWLTRSTQVGQPMKDHHFISIIVISLGCGLCTEILGQHAGFGSLLLGIALPDGPPLGSSLINKLDAVTSSLLLPIVFAICGLRTDLISAIRGKSSGIIECIIIISYIGKFTGTLLPALYCSIPFKDALSLALIMCCKGIIEVSRYNLLMDSKILDDQSFALLLITMIIVTGVARPLIEYLYDPSKRYRVSGRRTILHLGTNFQLRVLACVHSEDNVPSIMKLLEASNGTRFNPIYVFVLHLMELTGRASAIFGPHHQLNKLTSTATHTDHIVNAFRRYEQYHQGDFVTQHFIAVAPYRSMHDDICTLALDKRITIVIVPFHKHKIIDGTTGSVCLSIRTVNCNVLRKAPCSVGVLIDRDQVIANNQFLSKGQSAYRIGVLFFGSADDWEALAYSRRMAEHSLTSLTVIYFRHGKDTIEKGKTSESEYIYMFIASSIGHGKFSFREEIVKDGVGTIRAIRSLEDAFDLFLVGKHHDPYLPLLAGLNSEWNEYPELGVIGDLLASADFKFSVLIVQQQPQDNCVQGPGILEGVKNLTISTCKPSSRVHPDNSVEEDFTPVHASDGTLDFKSFP</sequence>
<comment type="similarity">
    <text evidence="9">Belongs to the monovalent cation:proton antiporter 2 (CPA2) transporter (TC 2.A.37) family. CHX (TC 2.A.37.4) subfamily.</text>
</comment>
<evidence type="ECO:0000256" key="5">
    <source>
        <dbReference type="ARBA" id="ARBA00022958"/>
    </source>
</evidence>
<evidence type="ECO:0000256" key="3">
    <source>
        <dbReference type="ARBA" id="ARBA00022538"/>
    </source>
</evidence>
<feature type="transmembrane region" description="Helical" evidence="10">
    <location>
        <begin position="242"/>
        <end position="261"/>
    </location>
</feature>
<dbReference type="Pfam" id="PF23259">
    <property type="entry name" value="CHX17_C"/>
    <property type="match status" value="1"/>
</dbReference>
<feature type="transmembrane region" description="Helical" evidence="10">
    <location>
        <begin position="104"/>
        <end position="123"/>
    </location>
</feature>
<feature type="transmembrane region" description="Helical" evidence="10">
    <location>
        <begin position="20"/>
        <end position="45"/>
    </location>
</feature>
<evidence type="ECO:0000259" key="11">
    <source>
        <dbReference type="Pfam" id="PF00999"/>
    </source>
</evidence>
<keyword evidence="4 10" id="KW-0812">Transmembrane</keyword>
<organism evidence="14 15">
    <name type="scientific">Quillaja saponaria</name>
    <name type="common">Soap bark tree</name>
    <dbReference type="NCBI Taxonomy" id="32244"/>
    <lineage>
        <taxon>Eukaryota</taxon>
        <taxon>Viridiplantae</taxon>
        <taxon>Streptophyta</taxon>
        <taxon>Embryophyta</taxon>
        <taxon>Tracheophyta</taxon>
        <taxon>Spermatophyta</taxon>
        <taxon>Magnoliopsida</taxon>
        <taxon>eudicotyledons</taxon>
        <taxon>Gunneridae</taxon>
        <taxon>Pentapetalae</taxon>
        <taxon>rosids</taxon>
        <taxon>fabids</taxon>
        <taxon>Fabales</taxon>
        <taxon>Quillajaceae</taxon>
        <taxon>Quillaja</taxon>
    </lineage>
</organism>
<dbReference type="Pfam" id="PF23256">
    <property type="entry name" value="CHX17_2nd"/>
    <property type="match status" value="1"/>
</dbReference>
<dbReference type="Pfam" id="PF00999">
    <property type="entry name" value="Na_H_Exchanger"/>
    <property type="match status" value="1"/>
</dbReference>
<comment type="subcellular location">
    <subcellularLocation>
        <location evidence="1">Membrane</location>
        <topology evidence="1">Multi-pass membrane protein</topology>
    </subcellularLocation>
</comment>
<evidence type="ECO:0000313" key="14">
    <source>
        <dbReference type="EMBL" id="KAJ7964271.1"/>
    </source>
</evidence>
<feature type="transmembrane region" description="Helical" evidence="10">
    <location>
        <begin position="129"/>
        <end position="150"/>
    </location>
</feature>
<evidence type="ECO:0000256" key="7">
    <source>
        <dbReference type="ARBA" id="ARBA00023065"/>
    </source>
</evidence>
<dbReference type="PANTHER" id="PTHR32468:SF23">
    <property type="entry name" value="CATION_H(+) ANTIPORTER 14"/>
    <property type="match status" value="1"/>
</dbReference>
<keyword evidence="8 10" id="KW-0472">Membrane</keyword>
<feature type="transmembrane region" description="Helical" evidence="10">
    <location>
        <begin position="212"/>
        <end position="230"/>
    </location>
</feature>
<evidence type="ECO:0000256" key="2">
    <source>
        <dbReference type="ARBA" id="ARBA00022448"/>
    </source>
</evidence>
<keyword evidence="15" id="KW-1185">Reference proteome</keyword>
<dbReference type="KEGG" id="qsa:O6P43_014115"/>
<evidence type="ECO:0000259" key="12">
    <source>
        <dbReference type="Pfam" id="PF23256"/>
    </source>
</evidence>
<reference evidence="14" key="1">
    <citation type="journal article" date="2023" name="Science">
        <title>Elucidation of the pathway for biosynthesis of saponin adjuvants from the soapbark tree.</title>
        <authorList>
            <person name="Reed J."/>
            <person name="Orme A."/>
            <person name="El-Demerdash A."/>
            <person name="Owen C."/>
            <person name="Martin L.B.B."/>
            <person name="Misra R.C."/>
            <person name="Kikuchi S."/>
            <person name="Rejzek M."/>
            <person name="Martin A.C."/>
            <person name="Harkess A."/>
            <person name="Leebens-Mack J."/>
            <person name="Louveau T."/>
            <person name="Stephenson M.J."/>
            <person name="Osbourn A."/>
        </authorList>
    </citation>
    <scope>NUCLEOTIDE SEQUENCE</scope>
    <source>
        <strain evidence="14">S10</strain>
    </source>
</reference>
<dbReference type="GO" id="GO:0006885">
    <property type="term" value="P:regulation of pH"/>
    <property type="evidence" value="ECO:0007669"/>
    <property type="project" value="TreeGrafter"/>
</dbReference>
<evidence type="ECO:0000256" key="9">
    <source>
        <dbReference type="ARBA" id="ARBA00038341"/>
    </source>
</evidence>
<dbReference type="EMBL" id="JARAOO010000006">
    <property type="protein sequence ID" value="KAJ7964271.1"/>
    <property type="molecule type" value="Genomic_DNA"/>
</dbReference>
<evidence type="ECO:0000256" key="4">
    <source>
        <dbReference type="ARBA" id="ARBA00022692"/>
    </source>
</evidence>
<name>A0AAD7PQA7_QUISA</name>
<dbReference type="Proteomes" id="UP001163823">
    <property type="component" value="Chromosome 6"/>
</dbReference>
<dbReference type="Gene3D" id="1.20.1530.20">
    <property type="match status" value="1"/>
</dbReference>
<proteinExistence type="inferred from homology"/>
<dbReference type="InterPro" id="IPR057290">
    <property type="entry name" value="CHX17_C"/>
</dbReference>
<gene>
    <name evidence="14" type="ORF">O6P43_014115</name>
</gene>
<feature type="domain" description="Cation/H(+) antiporter C-terminal" evidence="13">
    <location>
        <begin position="523"/>
        <end position="661"/>
    </location>
</feature>
<dbReference type="InterPro" id="IPR038770">
    <property type="entry name" value="Na+/solute_symporter_sf"/>
</dbReference>
<accession>A0AAD7PQA7</accession>
<dbReference type="GO" id="GO:1902600">
    <property type="term" value="P:proton transmembrane transport"/>
    <property type="evidence" value="ECO:0007669"/>
    <property type="project" value="InterPro"/>
</dbReference>
<evidence type="ECO:0000256" key="6">
    <source>
        <dbReference type="ARBA" id="ARBA00022989"/>
    </source>
</evidence>
<dbReference type="InterPro" id="IPR050794">
    <property type="entry name" value="CPA2_transporter"/>
</dbReference>
<keyword evidence="6 10" id="KW-1133">Transmembrane helix</keyword>
<feature type="transmembrane region" description="Helical" evidence="10">
    <location>
        <begin position="273"/>
        <end position="293"/>
    </location>
</feature>
<feature type="domain" description="Cation/H+ exchanger transmembrane" evidence="11">
    <location>
        <begin position="2"/>
        <end position="317"/>
    </location>
</feature>
<dbReference type="InterPro" id="IPR006153">
    <property type="entry name" value="Cation/H_exchanger_TM"/>
</dbReference>
<keyword evidence="3" id="KW-0633">Potassium transport</keyword>
<keyword evidence="7" id="KW-0406">Ion transport</keyword>
<dbReference type="GO" id="GO:0006813">
    <property type="term" value="P:potassium ion transport"/>
    <property type="evidence" value="ECO:0007669"/>
    <property type="project" value="UniProtKB-KW"/>
</dbReference>
<evidence type="ECO:0000313" key="15">
    <source>
        <dbReference type="Proteomes" id="UP001163823"/>
    </source>
</evidence>
<feature type="domain" description="Cation/H(+) antiporter central" evidence="12">
    <location>
        <begin position="382"/>
        <end position="505"/>
    </location>
</feature>
<dbReference type="AlphaFoldDB" id="A0AAD7PQA7"/>
<dbReference type="GO" id="GO:0012505">
    <property type="term" value="C:endomembrane system"/>
    <property type="evidence" value="ECO:0007669"/>
    <property type="project" value="TreeGrafter"/>
</dbReference>
<comment type="caution">
    <text evidence="14">The sequence shown here is derived from an EMBL/GenBank/DDBJ whole genome shotgun (WGS) entry which is preliminary data.</text>
</comment>
<evidence type="ECO:0000256" key="10">
    <source>
        <dbReference type="SAM" id="Phobius"/>
    </source>
</evidence>
<evidence type="ECO:0000256" key="8">
    <source>
        <dbReference type="ARBA" id="ARBA00023136"/>
    </source>
</evidence>
<dbReference type="PANTHER" id="PTHR32468">
    <property type="entry name" value="CATION/H + ANTIPORTER"/>
    <property type="match status" value="1"/>
</dbReference>